<dbReference type="SUPFAM" id="SSF55961">
    <property type="entry name" value="Bet v1-like"/>
    <property type="match status" value="1"/>
</dbReference>
<feature type="region of interest" description="Disordered" evidence="2">
    <location>
        <begin position="1"/>
        <end position="29"/>
    </location>
</feature>
<dbReference type="Proteomes" id="UP000001880">
    <property type="component" value="Chromosome"/>
</dbReference>
<dbReference type="HOGENOM" id="CLU_108923_6_2_7"/>
<dbReference type="CDD" id="cd08894">
    <property type="entry name" value="SRPBCC_CalC_Aha1-like_1"/>
    <property type="match status" value="1"/>
</dbReference>
<name>D0LUP4_HALO1</name>
<dbReference type="AlphaFoldDB" id="D0LUP4"/>
<reference evidence="4 5" key="1">
    <citation type="journal article" date="2010" name="Stand. Genomic Sci.">
        <title>Complete genome sequence of Haliangium ochraceum type strain (SMP-2).</title>
        <authorList>
            <consortium name="US DOE Joint Genome Institute (JGI-PGF)"/>
            <person name="Ivanova N."/>
            <person name="Daum C."/>
            <person name="Lang E."/>
            <person name="Abt B."/>
            <person name="Kopitz M."/>
            <person name="Saunders E."/>
            <person name="Lapidus A."/>
            <person name="Lucas S."/>
            <person name="Glavina Del Rio T."/>
            <person name="Nolan M."/>
            <person name="Tice H."/>
            <person name="Copeland A."/>
            <person name="Cheng J.F."/>
            <person name="Chen F."/>
            <person name="Bruce D."/>
            <person name="Goodwin L."/>
            <person name="Pitluck S."/>
            <person name="Mavromatis K."/>
            <person name="Pati A."/>
            <person name="Mikhailova N."/>
            <person name="Chen A."/>
            <person name="Palaniappan K."/>
            <person name="Land M."/>
            <person name="Hauser L."/>
            <person name="Chang Y.J."/>
            <person name="Jeffries C.D."/>
            <person name="Detter J.C."/>
            <person name="Brettin T."/>
            <person name="Rohde M."/>
            <person name="Goker M."/>
            <person name="Bristow J."/>
            <person name="Markowitz V."/>
            <person name="Eisen J.A."/>
            <person name="Hugenholtz P."/>
            <person name="Kyrpides N.C."/>
            <person name="Klenk H.P."/>
        </authorList>
    </citation>
    <scope>NUCLEOTIDE SEQUENCE [LARGE SCALE GENOMIC DNA]</scope>
    <source>
        <strain evidence="5">DSM 14365 / CIP 107738 / JCM 11303 / AJ 13395 / SMP-2</strain>
    </source>
</reference>
<accession>D0LUP4</accession>
<dbReference type="EMBL" id="CP001804">
    <property type="protein sequence ID" value="ACY13934.1"/>
    <property type="molecule type" value="Genomic_DNA"/>
</dbReference>
<dbReference type="STRING" id="502025.Hoch_1380"/>
<organism evidence="4 5">
    <name type="scientific">Haliangium ochraceum (strain DSM 14365 / JCM 11303 / SMP-2)</name>
    <dbReference type="NCBI Taxonomy" id="502025"/>
    <lineage>
        <taxon>Bacteria</taxon>
        <taxon>Pseudomonadati</taxon>
        <taxon>Myxococcota</taxon>
        <taxon>Polyangia</taxon>
        <taxon>Haliangiales</taxon>
        <taxon>Kofleriaceae</taxon>
        <taxon>Haliangium</taxon>
    </lineage>
</organism>
<dbReference type="KEGG" id="hoh:Hoch_1380"/>
<dbReference type="Pfam" id="PF08327">
    <property type="entry name" value="AHSA1"/>
    <property type="match status" value="1"/>
</dbReference>
<comment type="similarity">
    <text evidence="1">Belongs to the AHA1 family.</text>
</comment>
<feature type="domain" description="Activator of Hsp90 ATPase homologue 1/2-like C-terminal" evidence="3">
    <location>
        <begin position="55"/>
        <end position="188"/>
    </location>
</feature>
<protein>
    <submittedName>
        <fullName evidence="4">Activator of Hsp90 ATPase 1 family protein</fullName>
    </submittedName>
</protein>
<evidence type="ECO:0000313" key="5">
    <source>
        <dbReference type="Proteomes" id="UP000001880"/>
    </source>
</evidence>
<evidence type="ECO:0000313" key="4">
    <source>
        <dbReference type="EMBL" id="ACY13934.1"/>
    </source>
</evidence>
<sequence length="191" mass="21766">MASSVTPASAPGSAASRQGSLPPAARSPTRRRCEFSIAEEDWALDREIVITRVFDAPRDLVFAAWTNPEHLPRWFGPKGFTLTTHEIDIRVGGRWRFEFRSPDGTIYDNRMLFLEVRRPELLVFEHGEDRDDDPGRFRVTVTFDEQSNGKTVLTLRQLHPTKELREQKIAFGAVEFGYQTLDKLAAYLPGM</sequence>
<evidence type="ECO:0000256" key="2">
    <source>
        <dbReference type="SAM" id="MobiDB-lite"/>
    </source>
</evidence>
<dbReference type="InterPro" id="IPR013538">
    <property type="entry name" value="ASHA1/2-like_C"/>
</dbReference>
<gene>
    <name evidence="4" type="ordered locus">Hoch_1380</name>
</gene>
<evidence type="ECO:0000259" key="3">
    <source>
        <dbReference type="Pfam" id="PF08327"/>
    </source>
</evidence>
<evidence type="ECO:0000256" key="1">
    <source>
        <dbReference type="ARBA" id="ARBA00006817"/>
    </source>
</evidence>
<keyword evidence="5" id="KW-1185">Reference proteome</keyword>
<dbReference type="eggNOG" id="COG3832">
    <property type="taxonomic scope" value="Bacteria"/>
</dbReference>
<dbReference type="InterPro" id="IPR023393">
    <property type="entry name" value="START-like_dom_sf"/>
</dbReference>
<dbReference type="Gene3D" id="3.30.530.20">
    <property type="match status" value="1"/>
</dbReference>
<proteinExistence type="inferred from homology"/>